<name>A0AAV4E1M2_9GAST</name>
<dbReference type="Proteomes" id="UP000735302">
    <property type="component" value="Unassembled WGS sequence"/>
</dbReference>
<gene>
    <name evidence="1" type="ORF">PoB_007681000</name>
</gene>
<protein>
    <submittedName>
        <fullName evidence="1">Uncharacterized protein</fullName>
    </submittedName>
</protein>
<dbReference type="AlphaFoldDB" id="A0AAV4E1M2"/>
<organism evidence="1 2">
    <name type="scientific">Plakobranchus ocellatus</name>
    <dbReference type="NCBI Taxonomy" id="259542"/>
    <lineage>
        <taxon>Eukaryota</taxon>
        <taxon>Metazoa</taxon>
        <taxon>Spiralia</taxon>
        <taxon>Lophotrochozoa</taxon>
        <taxon>Mollusca</taxon>
        <taxon>Gastropoda</taxon>
        <taxon>Heterobranchia</taxon>
        <taxon>Euthyneura</taxon>
        <taxon>Panpulmonata</taxon>
        <taxon>Sacoglossa</taxon>
        <taxon>Placobranchoidea</taxon>
        <taxon>Plakobranchidae</taxon>
        <taxon>Plakobranchus</taxon>
    </lineage>
</organism>
<accession>A0AAV4E1M2</accession>
<evidence type="ECO:0000313" key="1">
    <source>
        <dbReference type="EMBL" id="GFO50305.1"/>
    </source>
</evidence>
<dbReference type="EMBL" id="BLXT01008609">
    <property type="protein sequence ID" value="GFO50305.1"/>
    <property type="molecule type" value="Genomic_DNA"/>
</dbReference>
<keyword evidence="2" id="KW-1185">Reference proteome</keyword>
<evidence type="ECO:0000313" key="2">
    <source>
        <dbReference type="Proteomes" id="UP000735302"/>
    </source>
</evidence>
<comment type="caution">
    <text evidence="1">The sequence shown here is derived from an EMBL/GenBank/DDBJ whole genome shotgun (WGS) entry which is preliminary data.</text>
</comment>
<proteinExistence type="predicted"/>
<reference evidence="1 2" key="1">
    <citation type="journal article" date="2021" name="Elife">
        <title>Chloroplast acquisition without the gene transfer in kleptoplastic sea slugs, Plakobranchus ocellatus.</title>
        <authorList>
            <person name="Maeda T."/>
            <person name="Takahashi S."/>
            <person name="Yoshida T."/>
            <person name="Shimamura S."/>
            <person name="Takaki Y."/>
            <person name="Nagai Y."/>
            <person name="Toyoda A."/>
            <person name="Suzuki Y."/>
            <person name="Arimoto A."/>
            <person name="Ishii H."/>
            <person name="Satoh N."/>
            <person name="Nishiyama T."/>
            <person name="Hasebe M."/>
            <person name="Maruyama T."/>
            <person name="Minagawa J."/>
            <person name="Obokata J."/>
            <person name="Shigenobu S."/>
        </authorList>
    </citation>
    <scope>NUCLEOTIDE SEQUENCE [LARGE SCALE GENOMIC DNA]</scope>
</reference>
<sequence>MDGSIRFRASMGPYVKHIMHKVTVMTSECHVLLSPCEAVIDLIKIDGETMKVRALAVLYLVYNDDDLVFGSTQAVHDHHLIGTLQHLEIKDVR</sequence>